<keyword evidence="3" id="KW-1185">Reference proteome</keyword>
<reference evidence="2" key="1">
    <citation type="submission" date="2023-03" db="EMBL/GenBank/DDBJ databases">
        <title>Mating type loci evolution in Malassezia.</title>
        <authorList>
            <person name="Coelho M.A."/>
        </authorList>
    </citation>
    <scope>NUCLEOTIDE SEQUENCE</scope>
    <source>
        <strain evidence="2">CBS 9557</strain>
    </source>
</reference>
<dbReference type="EMBL" id="CP119895">
    <property type="protein sequence ID" value="WFD27517.1"/>
    <property type="molecule type" value="Genomic_DNA"/>
</dbReference>
<protein>
    <submittedName>
        <fullName evidence="2">Uncharacterized protein</fullName>
    </submittedName>
</protein>
<dbReference type="AlphaFoldDB" id="A0AAF0J2Z8"/>
<proteinExistence type="predicted"/>
<dbReference type="Proteomes" id="UP001213623">
    <property type="component" value="Chromosome 4"/>
</dbReference>
<evidence type="ECO:0000313" key="3">
    <source>
        <dbReference type="Proteomes" id="UP001213623"/>
    </source>
</evidence>
<name>A0AAF0J2Z8_9BASI</name>
<feature type="region of interest" description="Disordered" evidence="1">
    <location>
        <begin position="142"/>
        <end position="191"/>
    </location>
</feature>
<sequence length="191" mass="21577">MTAAAMILQCTRIPLLKYSRQVKEETGELRRWEHVSLQALVCCVSVAMSPTGVHTERYLTIEWNPCSGAQAYCAAPVRLEPFDLMRRGTACTEAPRIEVVYHEDRIGIRERKCDGLHVRACTDVRRLVSLLQDVCVCAPAEPSQLRTPPNTGPLEAVPATPPRPRESWTVEVWTPPPRRSPRLRAPLRRDD</sequence>
<evidence type="ECO:0000256" key="1">
    <source>
        <dbReference type="SAM" id="MobiDB-lite"/>
    </source>
</evidence>
<evidence type="ECO:0000313" key="2">
    <source>
        <dbReference type="EMBL" id="WFD27517.1"/>
    </source>
</evidence>
<feature type="compositionally biased region" description="Basic residues" evidence="1">
    <location>
        <begin position="179"/>
        <end position="191"/>
    </location>
</feature>
<gene>
    <name evidence="2" type="ORF">MNAN1_002514</name>
</gene>
<accession>A0AAF0J2Z8</accession>
<organism evidence="2 3">
    <name type="scientific">Malassezia nana</name>
    <dbReference type="NCBI Taxonomy" id="180528"/>
    <lineage>
        <taxon>Eukaryota</taxon>
        <taxon>Fungi</taxon>
        <taxon>Dikarya</taxon>
        <taxon>Basidiomycota</taxon>
        <taxon>Ustilaginomycotina</taxon>
        <taxon>Malasseziomycetes</taxon>
        <taxon>Malasseziales</taxon>
        <taxon>Malasseziaceae</taxon>
        <taxon>Malassezia</taxon>
    </lineage>
</organism>